<evidence type="ECO:0000256" key="7">
    <source>
        <dbReference type="SAM" id="MobiDB-lite"/>
    </source>
</evidence>
<protein>
    <submittedName>
        <fullName evidence="10">RND superfamily putative drug exporter</fullName>
    </submittedName>
</protein>
<feature type="transmembrane region" description="Helical" evidence="8">
    <location>
        <begin position="525"/>
        <end position="544"/>
    </location>
</feature>
<evidence type="ECO:0000313" key="11">
    <source>
        <dbReference type="Proteomes" id="UP000277671"/>
    </source>
</evidence>
<dbReference type="AlphaFoldDB" id="A0A495JPK5"/>
<feature type="transmembrane region" description="Helical" evidence="8">
    <location>
        <begin position="303"/>
        <end position="328"/>
    </location>
</feature>
<feature type="domain" description="SSD" evidence="9">
    <location>
        <begin position="186"/>
        <end position="328"/>
    </location>
</feature>
<dbReference type="PANTHER" id="PTHR33406">
    <property type="entry name" value="MEMBRANE PROTEIN MJ1562-RELATED"/>
    <property type="match status" value="1"/>
</dbReference>
<organism evidence="10 11">
    <name type="scientific">Micromonospora pisi</name>
    <dbReference type="NCBI Taxonomy" id="589240"/>
    <lineage>
        <taxon>Bacteria</taxon>
        <taxon>Bacillati</taxon>
        <taxon>Actinomycetota</taxon>
        <taxon>Actinomycetes</taxon>
        <taxon>Micromonosporales</taxon>
        <taxon>Micromonosporaceae</taxon>
        <taxon>Micromonospora</taxon>
    </lineage>
</organism>
<feature type="transmembrane region" description="Helical" evidence="8">
    <location>
        <begin position="589"/>
        <end position="608"/>
    </location>
</feature>
<feature type="transmembrane region" description="Helical" evidence="8">
    <location>
        <begin position="663"/>
        <end position="685"/>
    </location>
</feature>
<dbReference type="InterPro" id="IPR001036">
    <property type="entry name" value="Acrflvin-R"/>
</dbReference>
<feature type="domain" description="SSD" evidence="9">
    <location>
        <begin position="527"/>
        <end position="692"/>
    </location>
</feature>
<keyword evidence="6 8" id="KW-0472">Membrane</keyword>
<gene>
    <name evidence="10" type="ORF">BDK92_4943</name>
</gene>
<dbReference type="InterPro" id="IPR050545">
    <property type="entry name" value="Mycobact_MmpL"/>
</dbReference>
<sequence length="741" mass="76441">MATFLYRIGRFSYRRRWLVTGLWVLLLALLGVGAATISGTMSNSFSVPGTEAQRAIDHLAERFPQANASGATARVVFAAPAGQQLTDPANRAAVGDVVRELAQAPKVVSVVDPFQANAVSPDGRYAVAQARYAVQGPALEPADRDALTHTAEVGRAAGLTVEIGGDALQTSPETGITEVIGIVIAAAVLAITFGSLLAAGLPLLTALVGVLVGLAGIAVASGFVDINSNSTILALMLGIAVGIDYALFIVSRFRHEVAVRRDPLEAAGRAVGTAGSAVAFAGLTVIIALAGLSVVGIPVLRSMGLAAAVTVAIAVLVALTLLPALLGFAGGRVTAGRRITSGRRARDPESDLGPAPMGERWARFVTRRRVPVLVLAVLGLALVAVPAADLRLGFPDDGTASAETTQHKAYELLTFGFGPGFNGPLTVVVDAGDGAAGAAAAEATGTIKGLDNVASVSPPVISPDGGTALLSVIPGTGPNDPATTDLVNDIRAHQAELRTATGAQVSVTGSTAVNIDASDRVNDAFLPYLGLVVGLAFLILLLMFRSVLVPLKATLGFLLSVGATFGAMVAVFQWGWLGSVFGVEEASPIAPIVPVLLIGILFGLAMDYQVFLVTRMREDHVHGRSAQEAIVTGFRHGARVVTAAAIIMISVFGGFIFGDQVMIQSIGFALAFGVLVDAFVVRMTIVPAVMSLLDRAAWWLPRWLARILPEVDVEGEKLGRSEPSAATSPVVDPELSAAGTR</sequence>
<keyword evidence="11" id="KW-1185">Reference proteome</keyword>
<dbReference type="PROSITE" id="PS50156">
    <property type="entry name" value="SSD"/>
    <property type="match status" value="2"/>
</dbReference>
<proteinExistence type="inferred from homology"/>
<dbReference type="Pfam" id="PF03176">
    <property type="entry name" value="MMPL"/>
    <property type="match status" value="2"/>
</dbReference>
<evidence type="ECO:0000313" key="10">
    <source>
        <dbReference type="EMBL" id="RKR90565.1"/>
    </source>
</evidence>
<keyword evidence="5 8" id="KW-1133">Transmembrane helix</keyword>
<dbReference type="Gene3D" id="1.20.1640.10">
    <property type="entry name" value="Multidrug efflux transporter AcrB transmembrane domain"/>
    <property type="match status" value="2"/>
</dbReference>
<evidence type="ECO:0000256" key="4">
    <source>
        <dbReference type="ARBA" id="ARBA00022692"/>
    </source>
</evidence>
<dbReference type="InterPro" id="IPR004869">
    <property type="entry name" value="MMPL_dom"/>
</dbReference>
<keyword evidence="3" id="KW-1003">Cell membrane</keyword>
<dbReference type="EMBL" id="RBKT01000001">
    <property type="protein sequence ID" value="RKR90565.1"/>
    <property type="molecule type" value="Genomic_DNA"/>
</dbReference>
<dbReference type="PANTHER" id="PTHR33406:SF11">
    <property type="entry name" value="MEMBRANE PROTEIN SCO6666-RELATED"/>
    <property type="match status" value="1"/>
</dbReference>
<feature type="transmembrane region" description="Helical" evidence="8">
    <location>
        <begin position="271"/>
        <end position="297"/>
    </location>
</feature>
<feature type="transmembrane region" description="Helical" evidence="8">
    <location>
        <begin position="230"/>
        <end position="250"/>
    </location>
</feature>
<feature type="transmembrane region" description="Helical" evidence="8">
    <location>
        <begin position="640"/>
        <end position="657"/>
    </location>
</feature>
<dbReference type="PRINTS" id="PR00702">
    <property type="entry name" value="ACRIFLAVINRP"/>
</dbReference>
<dbReference type="RefSeq" id="WP_121158820.1">
    <property type="nucleotide sequence ID" value="NZ_RBKT01000001.1"/>
</dbReference>
<evidence type="ECO:0000256" key="5">
    <source>
        <dbReference type="ARBA" id="ARBA00022989"/>
    </source>
</evidence>
<comment type="similarity">
    <text evidence="2">Belongs to the resistance-nodulation-cell division (RND) (TC 2.A.6) family. MmpL subfamily.</text>
</comment>
<comment type="subcellular location">
    <subcellularLocation>
        <location evidence="1">Cell membrane</location>
        <topology evidence="1">Multi-pass membrane protein</topology>
    </subcellularLocation>
</comment>
<reference evidence="10 11" key="1">
    <citation type="submission" date="2018-10" db="EMBL/GenBank/DDBJ databases">
        <title>Sequencing the genomes of 1000 actinobacteria strains.</title>
        <authorList>
            <person name="Klenk H.-P."/>
        </authorList>
    </citation>
    <scope>NUCLEOTIDE SEQUENCE [LARGE SCALE GENOMIC DNA]</scope>
    <source>
        <strain evidence="10 11">DSM 45175</strain>
    </source>
</reference>
<dbReference type="OrthoDB" id="7051771at2"/>
<dbReference type="GO" id="GO:0022857">
    <property type="term" value="F:transmembrane transporter activity"/>
    <property type="evidence" value="ECO:0007669"/>
    <property type="project" value="InterPro"/>
</dbReference>
<dbReference type="Proteomes" id="UP000277671">
    <property type="component" value="Unassembled WGS sequence"/>
</dbReference>
<dbReference type="GO" id="GO:0005886">
    <property type="term" value="C:plasma membrane"/>
    <property type="evidence" value="ECO:0007669"/>
    <property type="project" value="UniProtKB-SubCell"/>
</dbReference>
<evidence type="ECO:0000256" key="1">
    <source>
        <dbReference type="ARBA" id="ARBA00004651"/>
    </source>
</evidence>
<evidence type="ECO:0000256" key="2">
    <source>
        <dbReference type="ARBA" id="ARBA00010157"/>
    </source>
</evidence>
<evidence type="ECO:0000256" key="3">
    <source>
        <dbReference type="ARBA" id="ARBA00022475"/>
    </source>
</evidence>
<feature type="region of interest" description="Disordered" evidence="7">
    <location>
        <begin position="718"/>
        <end position="741"/>
    </location>
</feature>
<keyword evidence="4 8" id="KW-0812">Transmembrane</keyword>
<name>A0A495JPK5_9ACTN</name>
<accession>A0A495JPK5</accession>
<feature type="transmembrane region" description="Helical" evidence="8">
    <location>
        <begin position="370"/>
        <end position="388"/>
    </location>
</feature>
<evidence type="ECO:0000256" key="6">
    <source>
        <dbReference type="ARBA" id="ARBA00023136"/>
    </source>
</evidence>
<feature type="transmembrane region" description="Helical" evidence="8">
    <location>
        <begin position="556"/>
        <end position="577"/>
    </location>
</feature>
<evidence type="ECO:0000256" key="8">
    <source>
        <dbReference type="SAM" id="Phobius"/>
    </source>
</evidence>
<feature type="transmembrane region" description="Helical" evidence="8">
    <location>
        <begin position="179"/>
        <end position="199"/>
    </location>
</feature>
<evidence type="ECO:0000259" key="9">
    <source>
        <dbReference type="PROSITE" id="PS50156"/>
    </source>
</evidence>
<feature type="transmembrane region" description="Helical" evidence="8">
    <location>
        <begin position="206"/>
        <end position="224"/>
    </location>
</feature>
<dbReference type="InterPro" id="IPR000731">
    <property type="entry name" value="SSD"/>
</dbReference>
<dbReference type="SUPFAM" id="SSF82866">
    <property type="entry name" value="Multidrug efflux transporter AcrB transmembrane domain"/>
    <property type="match status" value="2"/>
</dbReference>
<comment type="caution">
    <text evidence="10">The sequence shown here is derived from an EMBL/GenBank/DDBJ whole genome shotgun (WGS) entry which is preliminary data.</text>
</comment>